<evidence type="ECO:0000313" key="7">
    <source>
        <dbReference type="Proteomes" id="UP001327560"/>
    </source>
</evidence>
<dbReference type="GO" id="GO:0046983">
    <property type="term" value="F:protein dimerization activity"/>
    <property type="evidence" value="ECO:0007669"/>
    <property type="project" value="InterPro"/>
</dbReference>
<dbReference type="InterPro" id="IPR044818">
    <property type="entry name" value="ILR3-like"/>
</dbReference>
<evidence type="ECO:0000259" key="5">
    <source>
        <dbReference type="PROSITE" id="PS50888"/>
    </source>
</evidence>
<dbReference type="InterPro" id="IPR011598">
    <property type="entry name" value="bHLH_dom"/>
</dbReference>
<accession>A0AAQ3JR98</accession>
<keyword evidence="4" id="KW-0175">Coiled coil</keyword>
<evidence type="ECO:0000256" key="2">
    <source>
        <dbReference type="ARBA" id="ARBA00023015"/>
    </source>
</evidence>
<dbReference type="Gene3D" id="4.10.280.10">
    <property type="entry name" value="Helix-loop-helix DNA-binding domain"/>
    <property type="match status" value="1"/>
</dbReference>
<keyword evidence="2" id="KW-0805">Transcription regulation</keyword>
<dbReference type="Pfam" id="PF00010">
    <property type="entry name" value="HLH"/>
    <property type="match status" value="1"/>
</dbReference>
<dbReference type="PROSITE" id="PS50888">
    <property type="entry name" value="BHLH"/>
    <property type="match status" value="1"/>
</dbReference>
<dbReference type="PANTHER" id="PTHR46133">
    <property type="entry name" value="BHLH TRANSCRIPTION FACTOR"/>
    <property type="match status" value="1"/>
</dbReference>
<dbReference type="CDD" id="cd11446">
    <property type="entry name" value="bHLH_AtILR3_like"/>
    <property type="match status" value="1"/>
</dbReference>
<comment type="similarity">
    <text evidence="1">Belongs to the bHLH protein family.</text>
</comment>
<dbReference type="SMART" id="SM00353">
    <property type="entry name" value="HLH"/>
    <property type="match status" value="1"/>
</dbReference>
<protein>
    <submittedName>
        <fullName evidence="6">Transcription factor ILR3</fullName>
    </submittedName>
</protein>
<keyword evidence="7" id="KW-1185">Reference proteome</keyword>
<evidence type="ECO:0000256" key="4">
    <source>
        <dbReference type="SAM" id="Coils"/>
    </source>
</evidence>
<dbReference type="Proteomes" id="UP001327560">
    <property type="component" value="Chromosome 1"/>
</dbReference>
<dbReference type="GO" id="GO:0003700">
    <property type="term" value="F:DNA-binding transcription factor activity"/>
    <property type="evidence" value="ECO:0007669"/>
    <property type="project" value="InterPro"/>
</dbReference>
<dbReference type="GO" id="GO:0006879">
    <property type="term" value="P:intracellular iron ion homeostasis"/>
    <property type="evidence" value="ECO:0007669"/>
    <property type="project" value="InterPro"/>
</dbReference>
<evidence type="ECO:0000256" key="3">
    <source>
        <dbReference type="ARBA" id="ARBA00023163"/>
    </source>
</evidence>
<dbReference type="InterPro" id="IPR036638">
    <property type="entry name" value="HLH_DNA-bd_sf"/>
</dbReference>
<dbReference type="SUPFAM" id="SSF47459">
    <property type="entry name" value="HLH, helix-loop-helix DNA-binding domain"/>
    <property type="match status" value="1"/>
</dbReference>
<dbReference type="PANTHER" id="PTHR46133:SF15">
    <property type="entry name" value="BHLH TRANSCRIPTION FACTOR"/>
    <property type="match status" value="1"/>
</dbReference>
<name>A0AAQ3JR98_9LILI</name>
<feature type="domain" description="BHLH" evidence="5">
    <location>
        <begin position="63"/>
        <end position="114"/>
    </location>
</feature>
<feature type="coiled-coil region" evidence="4">
    <location>
        <begin position="104"/>
        <end position="159"/>
    </location>
</feature>
<evidence type="ECO:0000256" key="1">
    <source>
        <dbReference type="ARBA" id="ARBA00005510"/>
    </source>
</evidence>
<sequence length="230" mass="25672">MGFPSIDDYWIDSGGSDGELRCAIESFCDMDPATGAGIEETYTDICGVEQTCLRKRVRDEPCTGPKSKACREKMRRDKLNDRFSELSSILEPGRPPKSDKATILNDAARLLMQLKAEAQELKESNEKLQETIKDLKVEKNELRDEKMKLKADKEKLEQHVKAMSIPPAGFMPHPLAFHPAAAPAAFAPHVQPSSNKATHFPAYPGMGMWQWLPPAVVDTTQDTKLWPPHA</sequence>
<proteinExistence type="inferred from homology"/>
<dbReference type="AlphaFoldDB" id="A0AAQ3JR98"/>
<reference evidence="6 7" key="1">
    <citation type="submission" date="2023-10" db="EMBL/GenBank/DDBJ databases">
        <title>Chromosome-scale genome assembly provides insights into flower coloration mechanisms of Canna indica.</title>
        <authorList>
            <person name="Li C."/>
        </authorList>
    </citation>
    <scope>NUCLEOTIDE SEQUENCE [LARGE SCALE GENOMIC DNA]</scope>
    <source>
        <tissue evidence="6">Flower</tissue>
    </source>
</reference>
<organism evidence="6 7">
    <name type="scientific">Canna indica</name>
    <name type="common">Indian-shot</name>
    <dbReference type="NCBI Taxonomy" id="4628"/>
    <lineage>
        <taxon>Eukaryota</taxon>
        <taxon>Viridiplantae</taxon>
        <taxon>Streptophyta</taxon>
        <taxon>Embryophyta</taxon>
        <taxon>Tracheophyta</taxon>
        <taxon>Spermatophyta</taxon>
        <taxon>Magnoliopsida</taxon>
        <taxon>Liliopsida</taxon>
        <taxon>Zingiberales</taxon>
        <taxon>Cannaceae</taxon>
        <taxon>Canna</taxon>
    </lineage>
</organism>
<dbReference type="EMBL" id="CP136890">
    <property type="protein sequence ID" value="WOK94819.1"/>
    <property type="molecule type" value="Genomic_DNA"/>
</dbReference>
<gene>
    <name evidence="6" type="ORF">Cni_G03524</name>
</gene>
<keyword evidence="3" id="KW-0804">Transcription</keyword>
<evidence type="ECO:0000313" key="6">
    <source>
        <dbReference type="EMBL" id="WOK94819.1"/>
    </source>
</evidence>